<dbReference type="Proteomes" id="UP000009027">
    <property type="component" value="Unassembled WGS sequence"/>
</dbReference>
<name>F9WQB3_TRYVY</name>
<feature type="coiled-coil region" evidence="1">
    <location>
        <begin position="242"/>
        <end position="276"/>
    </location>
</feature>
<keyword evidence="4" id="KW-1185">Reference proteome</keyword>
<sequence>MPAALFRALVLVNCGLLPVALGMSDLERGDITIDVHVLRTQSVKAICELARQLTAADRVANDTLLLAAANASAAVQLQKAAEGRAAGARVALQAAKANATFLSTNKVQAAGNWSVSEIPAKVDALLQTLSGLRASVAKGVARVNDSYTNVLLLTAEVGKHAGRAASELWTWINHTASNGRARVINETHNDFRGAALNCTKSAAPNVTAALLAASATDTGGLEFLHAYAVKHGNFLSHSTDAYRKLEQYLVAANGSLEELRAEAEAIAKVSVEAEALSVVFNSALKETLKSHLATVYNGGTSINENIERKRQYRRRSRRRSESAVHWCGGYHTVLLMAVPLRAC</sequence>
<proteinExistence type="predicted"/>
<evidence type="ECO:0000313" key="4">
    <source>
        <dbReference type="Proteomes" id="UP000009027"/>
    </source>
</evidence>
<organism evidence="3 4">
    <name type="scientific">Trypanosoma vivax (strain Y486)</name>
    <dbReference type="NCBI Taxonomy" id="1055687"/>
    <lineage>
        <taxon>Eukaryota</taxon>
        <taxon>Discoba</taxon>
        <taxon>Euglenozoa</taxon>
        <taxon>Kinetoplastea</taxon>
        <taxon>Metakinetoplastina</taxon>
        <taxon>Trypanosomatida</taxon>
        <taxon>Trypanosomatidae</taxon>
        <taxon>Trypanosoma</taxon>
        <taxon>Duttonella</taxon>
    </lineage>
</organism>
<protein>
    <recommendedName>
        <fullName evidence="5">Trypanosoma glutamic acid/alanine-rich protein domain-containing protein</fullName>
    </recommendedName>
</protein>
<feature type="signal peptide" evidence="2">
    <location>
        <begin position="1"/>
        <end position="22"/>
    </location>
</feature>
<keyword evidence="2" id="KW-0732">Signal</keyword>
<evidence type="ECO:0000313" key="3">
    <source>
        <dbReference type="EMBL" id="CCD19740.1"/>
    </source>
</evidence>
<gene>
    <name evidence="3" type="ORF">TvY486_0024520</name>
</gene>
<evidence type="ECO:0000256" key="2">
    <source>
        <dbReference type="SAM" id="SignalP"/>
    </source>
</evidence>
<dbReference type="AlphaFoldDB" id="F9WQB3"/>
<accession>F9WQB3</accession>
<evidence type="ECO:0008006" key="5">
    <source>
        <dbReference type="Google" id="ProtNLM"/>
    </source>
</evidence>
<feature type="chain" id="PRO_5003390690" description="Trypanosoma glutamic acid/alanine-rich protein domain-containing protein" evidence="2">
    <location>
        <begin position="23"/>
        <end position="343"/>
    </location>
</feature>
<evidence type="ECO:0000256" key="1">
    <source>
        <dbReference type="SAM" id="Coils"/>
    </source>
</evidence>
<dbReference type="VEuPathDB" id="TriTrypDB:TvY486_0024520"/>
<reference evidence="3 4" key="1">
    <citation type="journal article" date="2012" name="Proc. Natl. Acad. Sci. U.S.A.">
        <title>Antigenic diversity is generated by distinct evolutionary mechanisms in African trypanosome species.</title>
        <authorList>
            <person name="Jackson A.P."/>
            <person name="Berry A."/>
            <person name="Aslett M."/>
            <person name="Allison H.C."/>
            <person name="Burton P."/>
            <person name="Vavrova-Anderson J."/>
            <person name="Brown R."/>
            <person name="Browne H."/>
            <person name="Corton N."/>
            <person name="Hauser H."/>
            <person name="Gamble J."/>
            <person name="Gilderthorp R."/>
            <person name="Marcello L."/>
            <person name="McQuillan J."/>
            <person name="Otto T.D."/>
            <person name="Quail M.A."/>
            <person name="Sanders M.J."/>
            <person name="van Tonder A."/>
            <person name="Ginger M.L."/>
            <person name="Field M.C."/>
            <person name="Barry J.D."/>
            <person name="Hertz-Fowler C."/>
            <person name="Berriman M."/>
        </authorList>
    </citation>
    <scope>NUCLEOTIDE SEQUENCE</scope>
    <source>
        <strain evidence="3 4">Y486</strain>
    </source>
</reference>
<keyword evidence="1" id="KW-0175">Coiled coil</keyword>
<dbReference type="EMBL" id="CAEX01004025">
    <property type="protein sequence ID" value="CCD19740.1"/>
    <property type="molecule type" value="Genomic_DNA"/>
</dbReference>